<dbReference type="Pfam" id="PF07885">
    <property type="entry name" value="Ion_trans_2"/>
    <property type="match status" value="1"/>
</dbReference>
<feature type="transmembrane region" description="Helical" evidence="8">
    <location>
        <begin position="47"/>
        <end position="66"/>
    </location>
</feature>
<gene>
    <name evidence="10" type="ORF">EV643_117107</name>
</gene>
<dbReference type="InterPro" id="IPR027359">
    <property type="entry name" value="Volt_channel_dom_sf"/>
</dbReference>
<keyword evidence="2" id="KW-0813">Transport</keyword>
<dbReference type="EMBL" id="SNWQ01000017">
    <property type="protein sequence ID" value="TDO44084.1"/>
    <property type="molecule type" value="Genomic_DNA"/>
</dbReference>
<dbReference type="InterPro" id="IPR013099">
    <property type="entry name" value="K_chnl_dom"/>
</dbReference>
<keyword evidence="4 8" id="KW-1133">Transmembrane helix</keyword>
<dbReference type="SUPFAM" id="SSF81324">
    <property type="entry name" value="Voltage-gated potassium channels"/>
    <property type="match status" value="1"/>
</dbReference>
<comment type="caution">
    <text evidence="10">The sequence shown here is derived from an EMBL/GenBank/DDBJ whole genome shotgun (WGS) entry which is preliminary data.</text>
</comment>
<dbReference type="GO" id="GO:0005249">
    <property type="term" value="F:voltage-gated potassium channel activity"/>
    <property type="evidence" value="ECO:0007669"/>
    <property type="project" value="InterPro"/>
</dbReference>
<evidence type="ECO:0000256" key="7">
    <source>
        <dbReference type="ARBA" id="ARBA00023303"/>
    </source>
</evidence>
<dbReference type="PANTHER" id="PTHR11537">
    <property type="entry name" value="VOLTAGE-GATED POTASSIUM CHANNEL"/>
    <property type="match status" value="1"/>
</dbReference>
<sequence length="245" mass="26504">MTTAHLTRWERTAEWPLAALAILFLVGYATPILVPDLSDSASTWCRVITWIAWAAFAVDYLVRLALAPSRPQFIGSNLLDLAVLVLPLLRPLRMLRLLTLLNVVNRYAGATLRGRVAVYVAGSSVLLIFVSALAVLDAERYAPNATIKTFGDAVWWAFTTVTTVGYGDRFPTTGTGRVVAIGLMLGGIALLGVITASLASWLVQRVAEVEDKSQAATRADLLALSAQITALQKQLAVLREPPPEH</sequence>
<dbReference type="Gene3D" id="1.20.120.350">
    <property type="entry name" value="Voltage-gated potassium channels. Chain C"/>
    <property type="match status" value="1"/>
</dbReference>
<evidence type="ECO:0000313" key="11">
    <source>
        <dbReference type="Proteomes" id="UP000295388"/>
    </source>
</evidence>
<evidence type="ECO:0000313" key="10">
    <source>
        <dbReference type="EMBL" id="TDO44084.1"/>
    </source>
</evidence>
<accession>A0A4R6K474</accession>
<organism evidence="10 11">
    <name type="scientific">Kribbella caucasensis</name>
    <dbReference type="NCBI Taxonomy" id="2512215"/>
    <lineage>
        <taxon>Bacteria</taxon>
        <taxon>Bacillati</taxon>
        <taxon>Actinomycetota</taxon>
        <taxon>Actinomycetes</taxon>
        <taxon>Propionibacteriales</taxon>
        <taxon>Kribbellaceae</taxon>
        <taxon>Kribbella</taxon>
    </lineage>
</organism>
<keyword evidence="6 8" id="KW-0472">Membrane</keyword>
<keyword evidence="7 10" id="KW-0407">Ion channel</keyword>
<evidence type="ECO:0000256" key="1">
    <source>
        <dbReference type="ARBA" id="ARBA00004141"/>
    </source>
</evidence>
<feature type="domain" description="Potassium channel" evidence="9">
    <location>
        <begin position="138"/>
        <end position="203"/>
    </location>
</feature>
<dbReference type="AlphaFoldDB" id="A0A4R6K474"/>
<feature type="transmembrane region" description="Helical" evidence="8">
    <location>
        <begin position="116"/>
        <end position="136"/>
    </location>
</feature>
<dbReference type="Proteomes" id="UP000295388">
    <property type="component" value="Unassembled WGS sequence"/>
</dbReference>
<name>A0A4R6K474_9ACTN</name>
<evidence type="ECO:0000256" key="3">
    <source>
        <dbReference type="ARBA" id="ARBA00022692"/>
    </source>
</evidence>
<dbReference type="GO" id="GO:0001508">
    <property type="term" value="P:action potential"/>
    <property type="evidence" value="ECO:0007669"/>
    <property type="project" value="TreeGrafter"/>
</dbReference>
<dbReference type="Gene3D" id="1.10.287.70">
    <property type="match status" value="1"/>
</dbReference>
<feature type="transmembrane region" description="Helical" evidence="8">
    <location>
        <begin position="15"/>
        <end position="35"/>
    </location>
</feature>
<evidence type="ECO:0000256" key="4">
    <source>
        <dbReference type="ARBA" id="ARBA00022989"/>
    </source>
</evidence>
<evidence type="ECO:0000256" key="8">
    <source>
        <dbReference type="SAM" id="Phobius"/>
    </source>
</evidence>
<reference evidence="10 11" key="1">
    <citation type="submission" date="2019-03" db="EMBL/GenBank/DDBJ databases">
        <title>Genomic Encyclopedia of Type Strains, Phase III (KMG-III): the genomes of soil and plant-associated and newly described type strains.</title>
        <authorList>
            <person name="Whitman W."/>
        </authorList>
    </citation>
    <scope>NUCLEOTIDE SEQUENCE [LARGE SCALE GENOMIC DNA]</scope>
    <source>
        <strain evidence="10 11">VKM Ac-2527</strain>
    </source>
</reference>
<dbReference type="GO" id="GO:0008076">
    <property type="term" value="C:voltage-gated potassium channel complex"/>
    <property type="evidence" value="ECO:0007669"/>
    <property type="project" value="InterPro"/>
</dbReference>
<keyword evidence="5" id="KW-0406">Ion transport</keyword>
<dbReference type="Gene3D" id="1.20.5.110">
    <property type="match status" value="1"/>
</dbReference>
<proteinExistence type="predicted"/>
<keyword evidence="3 8" id="KW-0812">Transmembrane</keyword>
<evidence type="ECO:0000256" key="2">
    <source>
        <dbReference type="ARBA" id="ARBA00022448"/>
    </source>
</evidence>
<evidence type="ECO:0000256" key="6">
    <source>
        <dbReference type="ARBA" id="ARBA00023136"/>
    </source>
</evidence>
<evidence type="ECO:0000256" key="5">
    <source>
        <dbReference type="ARBA" id="ARBA00023065"/>
    </source>
</evidence>
<comment type="subcellular location">
    <subcellularLocation>
        <location evidence="1">Membrane</location>
        <topology evidence="1">Multi-pass membrane protein</topology>
    </subcellularLocation>
</comment>
<keyword evidence="11" id="KW-1185">Reference proteome</keyword>
<dbReference type="PANTHER" id="PTHR11537:SF254">
    <property type="entry name" value="POTASSIUM VOLTAGE-GATED CHANNEL PROTEIN SHAB"/>
    <property type="match status" value="1"/>
</dbReference>
<dbReference type="InterPro" id="IPR028325">
    <property type="entry name" value="VG_K_chnl"/>
</dbReference>
<feature type="transmembrane region" description="Helical" evidence="8">
    <location>
        <begin position="178"/>
        <end position="203"/>
    </location>
</feature>
<dbReference type="RefSeq" id="WP_133803606.1">
    <property type="nucleotide sequence ID" value="NZ_SNWQ01000017.1"/>
</dbReference>
<evidence type="ECO:0000259" key="9">
    <source>
        <dbReference type="Pfam" id="PF07885"/>
    </source>
</evidence>
<dbReference type="OrthoDB" id="9799090at2"/>
<protein>
    <submittedName>
        <fullName evidence="10">Voltage-gated potassium channel</fullName>
    </submittedName>
</protein>